<dbReference type="KEGG" id="hbh:E4T21_09805"/>
<evidence type="ECO:0000313" key="3">
    <source>
        <dbReference type="Proteomes" id="UP000324285"/>
    </source>
</evidence>
<dbReference type="InterPro" id="IPR014973">
    <property type="entry name" value="DUF1835"/>
</dbReference>
<feature type="domain" description="DUF1835" evidence="1">
    <location>
        <begin position="99"/>
        <end position="204"/>
    </location>
</feature>
<evidence type="ECO:0000259" key="1">
    <source>
        <dbReference type="Pfam" id="PF08874"/>
    </source>
</evidence>
<reference evidence="2" key="1">
    <citation type="submission" date="2021-02" db="EMBL/GenBank/DDBJ databases">
        <title>Strain Y2R2, a novel species of the genus Halomonas.</title>
        <authorList>
            <person name="Huang H."/>
        </authorList>
    </citation>
    <scope>NUCLEOTIDE SEQUENCE</scope>
    <source>
        <strain evidence="2">Y2R2</strain>
    </source>
</reference>
<keyword evidence="3" id="KW-1185">Reference proteome</keyword>
<dbReference type="RefSeq" id="WP_187775144.1">
    <property type="nucleotide sequence ID" value="NZ_CP038437.2"/>
</dbReference>
<gene>
    <name evidence="2" type="ORF">E4T21_09805</name>
</gene>
<name>A0A856QPG5_9GAMM</name>
<evidence type="ECO:0000313" key="2">
    <source>
        <dbReference type="EMBL" id="QEM81814.2"/>
    </source>
</evidence>
<dbReference type="AlphaFoldDB" id="A0A856QPG5"/>
<dbReference type="Pfam" id="PF08874">
    <property type="entry name" value="DUF1835"/>
    <property type="match status" value="1"/>
</dbReference>
<organism evidence="2 3">
    <name type="scientific">Halomonas binhaiensis</name>
    <dbReference type="NCBI Taxonomy" id="2562282"/>
    <lineage>
        <taxon>Bacteria</taxon>
        <taxon>Pseudomonadati</taxon>
        <taxon>Pseudomonadota</taxon>
        <taxon>Gammaproteobacteria</taxon>
        <taxon>Oceanospirillales</taxon>
        <taxon>Halomonadaceae</taxon>
        <taxon>Halomonas</taxon>
    </lineage>
</organism>
<proteinExistence type="predicted"/>
<dbReference type="EMBL" id="CP038437">
    <property type="protein sequence ID" value="QEM81814.2"/>
    <property type="molecule type" value="Genomic_DNA"/>
</dbReference>
<dbReference type="Proteomes" id="UP000324285">
    <property type="component" value="Chromosome"/>
</dbReference>
<protein>
    <submittedName>
        <fullName evidence="2">DUF1835 domain-containing protein</fullName>
    </submittedName>
</protein>
<accession>A0A856QPG5</accession>
<sequence length="416" mass="46715">MTTRSQNDPLHHGRFNLAQQYTRAEALLEAWQADEPDALDRALAYIPERQTPLRLAEAKWVVAQESGFPDWARLEAHVEALDMARKLVAEQGDRDRSTLHIRCGSDIKDSLETAGFQGDFLEFSDPFCMGPLQDVAPDELMQLRASYLSAISKKAGMKVADIKERLRQSYAGLETLDNYERVVLWFEHDSYDQLLLAYLLHRLYLRPVPAIIELIAVESIPGVKRFVGIGQLAPDVLAWLWLQRRPVTTSLMQLGSQAWTALTSDNPQALKALVNSSTPALPMMAKALARHLQELPEKDSGLGLTERLILEIVRDHGPLPVGKTFAYLMAEREPLPYLGDLMFWWLLQPLITAPQTVLEISDTQLDWPHRQLVLTALGQSVVEGNACWLNHVASERWVGGIRIAPGQSAYTAIDVN</sequence>